<evidence type="ECO:0000313" key="3">
    <source>
        <dbReference type="EMBL" id="GAA5178512.1"/>
    </source>
</evidence>
<feature type="modified residue" description="4-aspartylphosphate" evidence="1">
    <location>
        <position position="69"/>
    </location>
</feature>
<dbReference type="PANTHER" id="PTHR44520:SF2">
    <property type="entry name" value="RESPONSE REGULATOR RCP1"/>
    <property type="match status" value="1"/>
</dbReference>
<evidence type="ECO:0000313" key="4">
    <source>
        <dbReference type="Proteomes" id="UP001501570"/>
    </source>
</evidence>
<dbReference type="SMART" id="SM00448">
    <property type="entry name" value="REC"/>
    <property type="match status" value="1"/>
</dbReference>
<reference evidence="4" key="1">
    <citation type="journal article" date="2019" name="Int. J. Syst. Evol. Microbiol.">
        <title>The Global Catalogue of Microorganisms (GCM) 10K type strain sequencing project: providing services to taxonomists for standard genome sequencing and annotation.</title>
        <authorList>
            <consortium name="The Broad Institute Genomics Platform"/>
            <consortium name="The Broad Institute Genome Sequencing Center for Infectious Disease"/>
            <person name="Wu L."/>
            <person name="Ma J."/>
        </authorList>
    </citation>
    <scope>NUCLEOTIDE SEQUENCE [LARGE SCALE GENOMIC DNA]</scope>
    <source>
        <strain evidence="4">JCM 18304</strain>
    </source>
</reference>
<dbReference type="RefSeq" id="WP_345625815.1">
    <property type="nucleotide sequence ID" value="NZ_BAABJQ010000002.1"/>
</dbReference>
<evidence type="ECO:0000259" key="2">
    <source>
        <dbReference type="PROSITE" id="PS50110"/>
    </source>
</evidence>
<dbReference type="Proteomes" id="UP001501570">
    <property type="component" value="Unassembled WGS sequence"/>
</dbReference>
<dbReference type="CDD" id="cd17557">
    <property type="entry name" value="REC_Rcp-like"/>
    <property type="match status" value="1"/>
</dbReference>
<dbReference type="PANTHER" id="PTHR44520">
    <property type="entry name" value="RESPONSE REGULATOR RCP1-RELATED"/>
    <property type="match status" value="1"/>
</dbReference>
<dbReference type="EMBL" id="BAABJQ010000002">
    <property type="protein sequence ID" value="GAA5178512.1"/>
    <property type="molecule type" value="Genomic_DNA"/>
</dbReference>
<feature type="domain" description="Response regulatory" evidence="2">
    <location>
        <begin position="11"/>
        <end position="136"/>
    </location>
</feature>
<keyword evidence="4" id="KW-1185">Reference proteome</keyword>
<dbReference type="InterPro" id="IPR001789">
    <property type="entry name" value="Sig_transdc_resp-reg_receiver"/>
</dbReference>
<keyword evidence="1" id="KW-0597">Phosphoprotein</keyword>
<dbReference type="Gene3D" id="3.40.50.2300">
    <property type="match status" value="1"/>
</dbReference>
<protein>
    <submittedName>
        <fullName evidence="3">Response regulator</fullName>
    </submittedName>
</protein>
<evidence type="ECO:0000256" key="1">
    <source>
        <dbReference type="PROSITE-ProRule" id="PRU00169"/>
    </source>
</evidence>
<accession>A0ABP9RJJ3</accession>
<dbReference type="InterPro" id="IPR052893">
    <property type="entry name" value="TCS_response_regulator"/>
</dbReference>
<dbReference type="PROSITE" id="PS50110">
    <property type="entry name" value="RESPONSE_REGULATORY"/>
    <property type="match status" value="1"/>
</dbReference>
<sequence length="153" mass="17002">MSADTLTSPVDILLVEDDPGDEMMAREAFGDDAMATVLHVVSDGEQALDFVHRRGAYHSAPRPAFILLDLNLPRMDGREVLANLKAHESTASIPVVVLTTSRSQDDVIRCYRLHSNAYVTKPTDYDNFIDVVRSINQFWSDTALLPDRTPPGF</sequence>
<comment type="caution">
    <text evidence="3">The sequence shown here is derived from an EMBL/GenBank/DDBJ whole genome shotgun (WGS) entry which is preliminary data.</text>
</comment>
<proteinExistence type="predicted"/>
<organism evidence="3 4">
    <name type="scientific">Rugosimonospora acidiphila</name>
    <dbReference type="NCBI Taxonomy" id="556531"/>
    <lineage>
        <taxon>Bacteria</taxon>
        <taxon>Bacillati</taxon>
        <taxon>Actinomycetota</taxon>
        <taxon>Actinomycetes</taxon>
        <taxon>Micromonosporales</taxon>
        <taxon>Micromonosporaceae</taxon>
        <taxon>Rugosimonospora</taxon>
    </lineage>
</organism>
<gene>
    <name evidence="3" type="ORF">GCM10023322_05850</name>
</gene>
<dbReference type="InterPro" id="IPR011006">
    <property type="entry name" value="CheY-like_superfamily"/>
</dbReference>
<dbReference type="SUPFAM" id="SSF52172">
    <property type="entry name" value="CheY-like"/>
    <property type="match status" value="1"/>
</dbReference>
<name>A0ABP9RJJ3_9ACTN</name>
<dbReference type="Pfam" id="PF00072">
    <property type="entry name" value="Response_reg"/>
    <property type="match status" value="1"/>
</dbReference>